<dbReference type="EMBL" id="JAACJM010000203">
    <property type="protein sequence ID" value="KAF5337902.1"/>
    <property type="molecule type" value="Genomic_DNA"/>
</dbReference>
<dbReference type="GO" id="GO:0008270">
    <property type="term" value="F:zinc ion binding"/>
    <property type="evidence" value="ECO:0007669"/>
    <property type="project" value="UniProtKB-KW"/>
</dbReference>
<comment type="caution">
    <text evidence="6">The sequence shown here is derived from an EMBL/GenBank/DDBJ whole genome shotgun (WGS) entry which is preliminary data.</text>
</comment>
<evidence type="ECO:0000256" key="4">
    <source>
        <dbReference type="PROSITE-ProRule" id="PRU00134"/>
    </source>
</evidence>
<dbReference type="SUPFAM" id="SSF144232">
    <property type="entry name" value="HIT/MYND zinc finger-like"/>
    <property type="match status" value="1"/>
</dbReference>
<evidence type="ECO:0000259" key="5">
    <source>
        <dbReference type="PROSITE" id="PS50865"/>
    </source>
</evidence>
<gene>
    <name evidence="6" type="ORF">D9758_013096</name>
</gene>
<evidence type="ECO:0000313" key="6">
    <source>
        <dbReference type="EMBL" id="KAF5337902.1"/>
    </source>
</evidence>
<keyword evidence="7" id="KW-1185">Reference proteome</keyword>
<dbReference type="GO" id="GO:0005634">
    <property type="term" value="C:nucleus"/>
    <property type="evidence" value="ECO:0007669"/>
    <property type="project" value="TreeGrafter"/>
</dbReference>
<dbReference type="InterPro" id="IPR024119">
    <property type="entry name" value="TF_DEAF-1"/>
</dbReference>
<sequence length="389" mass="43690">MNNNIVVNDFMFCANHGSEVCYACFCDHRMTNNIRIEEELARAFPGKTEEELLDRPPVAVSLKDIVFSGELDRDGDERFMCKKHKTVDCNTCFDWKALATKHTKDMGKAMPTNTAREEKLEFLSSMGVELSPLTRLPDEAIDEKLHGAIDAAQHFCELFGSSEDPSIDPISLPLWPRTNPIQPTVFRGNVAEALQTPSPSNSETFRDLVNMLFCMGGYLDQAHRCFVLQDRAHRSAICLRVVEIRTVADRVPMLIVLCERATLGGVSYWTREVGVVPHITTPSLQEHDLLLSILNMNAARLQSSYRPAKKEAEGNFFLSFLLPISQISQKDIGRLIQHSGCFVCGEPTKSRCSQCLSIEYCSPACQRAHWKKHKPMCKTKGLAGRTFST</sequence>
<keyword evidence="1" id="KW-0479">Metal-binding</keyword>
<accession>A0A8H5FIK1</accession>
<protein>
    <recommendedName>
        <fullName evidence="5">MYND-type domain-containing protein</fullName>
    </recommendedName>
</protein>
<dbReference type="PROSITE" id="PS50865">
    <property type="entry name" value="ZF_MYND_2"/>
    <property type="match status" value="1"/>
</dbReference>
<dbReference type="Pfam" id="PF01753">
    <property type="entry name" value="zf-MYND"/>
    <property type="match status" value="1"/>
</dbReference>
<organism evidence="6 7">
    <name type="scientific">Tetrapyrgos nigripes</name>
    <dbReference type="NCBI Taxonomy" id="182062"/>
    <lineage>
        <taxon>Eukaryota</taxon>
        <taxon>Fungi</taxon>
        <taxon>Dikarya</taxon>
        <taxon>Basidiomycota</taxon>
        <taxon>Agaricomycotina</taxon>
        <taxon>Agaricomycetes</taxon>
        <taxon>Agaricomycetidae</taxon>
        <taxon>Agaricales</taxon>
        <taxon>Marasmiineae</taxon>
        <taxon>Marasmiaceae</taxon>
        <taxon>Tetrapyrgos</taxon>
    </lineage>
</organism>
<keyword evidence="2 4" id="KW-0863">Zinc-finger</keyword>
<dbReference type="Gene3D" id="6.10.140.2220">
    <property type="match status" value="1"/>
</dbReference>
<evidence type="ECO:0000256" key="3">
    <source>
        <dbReference type="ARBA" id="ARBA00022833"/>
    </source>
</evidence>
<dbReference type="PANTHER" id="PTHR10237:SF14">
    <property type="entry name" value="MYND-TYPE DOMAIN-CONTAINING PROTEIN"/>
    <property type="match status" value="1"/>
</dbReference>
<dbReference type="AlphaFoldDB" id="A0A8H5FIK1"/>
<dbReference type="OrthoDB" id="341421at2759"/>
<dbReference type="Proteomes" id="UP000559256">
    <property type="component" value="Unassembled WGS sequence"/>
</dbReference>
<evidence type="ECO:0000256" key="2">
    <source>
        <dbReference type="ARBA" id="ARBA00022771"/>
    </source>
</evidence>
<dbReference type="PANTHER" id="PTHR10237">
    <property type="entry name" value="DEFORMED EPIDERMAL AUTOREGULATORY FACTOR 1 HOMOLOG SUPPRESSIN"/>
    <property type="match status" value="1"/>
</dbReference>
<evidence type="ECO:0000313" key="7">
    <source>
        <dbReference type="Proteomes" id="UP000559256"/>
    </source>
</evidence>
<dbReference type="InterPro" id="IPR002893">
    <property type="entry name" value="Znf_MYND"/>
</dbReference>
<feature type="domain" description="MYND-type" evidence="5">
    <location>
        <begin position="341"/>
        <end position="377"/>
    </location>
</feature>
<reference evidence="6 7" key="1">
    <citation type="journal article" date="2020" name="ISME J.">
        <title>Uncovering the hidden diversity of litter-decomposition mechanisms in mushroom-forming fungi.</title>
        <authorList>
            <person name="Floudas D."/>
            <person name="Bentzer J."/>
            <person name="Ahren D."/>
            <person name="Johansson T."/>
            <person name="Persson P."/>
            <person name="Tunlid A."/>
        </authorList>
    </citation>
    <scope>NUCLEOTIDE SEQUENCE [LARGE SCALE GENOMIC DNA]</scope>
    <source>
        <strain evidence="6 7">CBS 291.85</strain>
    </source>
</reference>
<keyword evidence="3" id="KW-0862">Zinc</keyword>
<proteinExistence type="predicted"/>
<dbReference type="GO" id="GO:0000981">
    <property type="term" value="F:DNA-binding transcription factor activity, RNA polymerase II-specific"/>
    <property type="evidence" value="ECO:0007669"/>
    <property type="project" value="TreeGrafter"/>
</dbReference>
<name>A0A8H5FIK1_9AGAR</name>
<evidence type="ECO:0000256" key="1">
    <source>
        <dbReference type="ARBA" id="ARBA00022723"/>
    </source>
</evidence>